<keyword evidence="3" id="KW-1185">Reference proteome</keyword>
<evidence type="ECO:0000313" key="2">
    <source>
        <dbReference type="EMBL" id="KYM88331.1"/>
    </source>
</evidence>
<protein>
    <submittedName>
        <fullName evidence="2">Uncharacterized protein</fullName>
    </submittedName>
</protein>
<feature type="region of interest" description="Disordered" evidence="1">
    <location>
        <begin position="1"/>
        <end position="34"/>
    </location>
</feature>
<gene>
    <name evidence="2" type="ORF">ALC53_02813</name>
</gene>
<proteinExistence type="predicted"/>
<dbReference type="AlphaFoldDB" id="A0A195BQU2"/>
<evidence type="ECO:0000256" key="1">
    <source>
        <dbReference type="SAM" id="MobiDB-lite"/>
    </source>
</evidence>
<sequence length="94" mass="10401">IDEVVAKEEGRSEHGAAVPRYNNRAPHTARHKQVRLRFRRTRMTGISMFRINLPGGPILWERNGLIFAVGPWTCSGPSGSLRAPKKGAQDPAAK</sequence>
<name>A0A195BQU2_9HYME</name>
<organism evidence="2 3">
    <name type="scientific">Atta colombica</name>
    <dbReference type="NCBI Taxonomy" id="520822"/>
    <lineage>
        <taxon>Eukaryota</taxon>
        <taxon>Metazoa</taxon>
        <taxon>Ecdysozoa</taxon>
        <taxon>Arthropoda</taxon>
        <taxon>Hexapoda</taxon>
        <taxon>Insecta</taxon>
        <taxon>Pterygota</taxon>
        <taxon>Neoptera</taxon>
        <taxon>Endopterygota</taxon>
        <taxon>Hymenoptera</taxon>
        <taxon>Apocrita</taxon>
        <taxon>Aculeata</taxon>
        <taxon>Formicoidea</taxon>
        <taxon>Formicidae</taxon>
        <taxon>Myrmicinae</taxon>
        <taxon>Atta</taxon>
    </lineage>
</organism>
<dbReference type="Proteomes" id="UP000078540">
    <property type="component" value="Unassembled WGS sequence"/>
</dbReference>
<evidence type="ECO:0000313" key="3">
    <source>
        <dbReference type="Proteomes" id="UP000078540"/>
    </source>
</evidence>
<feature type="non-terminal residue" evidence="2">
    <location>
        <position position="1"/>
    </location>
</feature>
<reference evidence="2 3" key="1">
    <citation type="submission" date="2015-09" db="EMBL/GenBank/DDBJ databases">
        <title>Atta colombica WGS genome.</title>
        <authorList>
            <person name="Nygaard S."/>
            <person name="Hu H."/>
            <person name="Boomsma J."/>
            <person name="Zhang G."/>
        </authorList>
    </citation>
    <scope>NUCLEOTIDE SEQUENCE [LARGE SCALE GENOMIC DNA]</scope>
    <source>
        <strain evidence="2">Treedump-2</strain>
        <tissue evidence="2">Whole body</tissue>
    </source>
</reference>
<accession>A0A195BQU2</accession>
<feature type="compositionally biased region" description="Basic and acidic residues" evidence="1">
    <location>
        <begin position="1"/>
        <end position="14"/>
    </location>
</feature>
<dbReference type="EMBL" id="KQ976424">
    <property type="protein sequence ID" value="KYM88331.1"/>
    <property type="molecule type" value="Genomic_DNA"/>
</dbReference>